<proteinExistence type="predicted"/>
<sequence length="83" mass="9304">MARIALVEPFLLSRYLNSYVASLLIFTSLFDSIRFLKSFSKSLFTINSSPLCTRELLSTFEITLARTVSVTPCVTESVAKFSL</sequence>
<organism evidence="1">
    <name type="scientific">Bacillus thuringiensis subsp. israelensis</name>
    <dbReference type="NCBI Taxonomy" id="1430"/>
    <lineage>
        <taxon>Bacteria</taxon>
        <taxon>Bacillati</taxon>
        <taxon>Bacillota</taxon>
        <taxon>Bacilli</taxon>
        <taxon>Bacillales</taxon>
        <taxon>Bacillaceae</taxon>
        <taxon>Bacillus</taxon>
        <taxon>Bacillus cereus group</taxon>
    </lineage>
</organism>
<accession>A0A2I6SWH9</accession>
<dbReference type="EMBL" id="MG710485">
    <property type="protein sequence ID" value="AUO31941.1"/>
    <property type="molecule type" value="Genomic_DNA"/>
</dbReference>
<name>A0A2I6SWH9_BACTI</name>
<keyword evidence="1" id="KW-0614">Plasmid</keyword>
<geneLocation type="plasmid" evidence="1">
    <name>pBtiUFT6.51.1 complete sequence</name>
</geneLocation>
<evidence type="ECO:0000313" key="1">
    <source>
        <dbReference type="EMBL" id="AUO31941.1"/>
    </source>
</evidence>
<reference evidence="1" key="1">
    <citation type="submission" date="2017-12" db="EMBL/GenBank/DDBJ databases">
        <title>Complete genome sequences of two plasmids found in a Brazilian Bacillus thuringiensis israelensis strain.</title>
        <authorList>
            <person name="Campos F.S."/>
            <person name="Santos G.R."/>
            <person name="Nascimento V.L."/>
            <person name="Correia R.F.T."/>
            <person name="Cangussu A.S.R."/>
            <person name="Ribeiro B.M."/>
            <person name="Aguiar R.W.S."/>
        </authorList>
    </citation>
    <scope>NUCLEOTIDE SEQUENCE</scope>
    <source>
        <strain evidence="1">Bti-UFT6.51</strain>
        <plasmid evidence="1">pBtiUFT6.51.1 complete sequence</plasmid>
    </source>
</reference>
<protein>
    <submittedName>
        <fullName evidence="1">Uncharacterized protein</fullName>
    </submittedName>
</protein>
<dbReference type="AlphaFoldDB" id="A0A2I6SWH9"/>